<keyword evidence="2" id="KW-0201">Cytochrome c-type biogenesis</keyword>
<dbReference type="PANTHER" id="PTHR42852">
    <property type="entry name" value="THIOL:DISULFIDE INTERCHANGE PROTEIN DSBE"/>
    <property type="match status" value="1"/>
</dbReference>
<dbReference type="AlphaFoldDB" id="F3ZR89"/>
<reference evidence="6 7" key="1">
    <citation type="journal article" date="2011" name="Stand. Genomic Sci.">
        <title>Non-contiguous finished genome sequence of Bacteroides coprosuis type strain (PC139).</title>
        <authorList>
            <person name="Land M."/>
            <person name="Held B."/>
            <person name="Gronow S."/>
            <person name="Abt B."/>
            <person name="Lucas S."/>
            <person name="Del Rio T.G."/>
            <person name="Nolan M."/>
            <person name="Tice H."/>
            <person name="Cheng J.F."/>
            <person name="Pitluck S."/>
            <person name="Liolios K."/>
            <person name="Pagani I."/>
            <person name="Ivanova N."/>
            <person name="Mavromatis K."/>
            <person name="Mikhailova N."/>
            <person name="Pati A."/>
            <person name="Tapia R."/>
            <person name="Han C."/>
            <person name="Goodwin L."/>
            <person name="Chen A."/>
            <person name="Palaniappan K."/>
            <person name="Hauser L."/>
            <person name="Brambilla E.M."/>
            <person name="Rohde M."/>
            <person name="Goker M."/>
            <person name="Detter J.C."/>
            <person name="Woyke T."/>
            <person name="Bristow J."/>
            <person name="Eisen J.A."/>
            <person name="Markowitz V."/>
            <person name="Hugenholtz P."/>
            <person name="Kyrpides N.C."/>
            <person name="Klenk H.P."/>
            <person name="Lapidus A."/>
        </authorList>
    </citation>
    <scope>NUCLEOTIDE SEQUENCE [LARGE SCALE GENOMIC DNA]</scope>
    <source>
        <strain evidence="6 7">DSM 18011</strain>
    </source>
</reference>
<dbReference type="EMBL" id="CM001167">
    <property type="protein sequence ID" value="EGJ70682.1"/>
    <property type="molecule type" value="Genomic_DNA"/>
</dbReference>
<evidence type="ECO:0000259" key="5">
    <source>
        <dbReference type="PROSITE" id="PS51352"/>
    </source>
</evidence>
<dbReference type="InterPro" id="IPR012336">
    <property type="entry name" value="Thioredoxin-like_fold"/>
</dbReference>
<keyword evidence="7" id="KW-1185">Reference proteome</keyword>
<evidence type="ECO:0000256" key="2">
    <source>
        <dbReference type="ARBA" id="ARBA00022748"/>
    </source>
</evidence>
<protein>
    <submittedName>
        <fullName evidence="6">Alkyl hydroperoxide reductase/ Thiol specific antioxidant/ Mal allergen</fullName>
    </submittedName>
</protein>
<evidence type="ECO:0000313" key="6">
    <source>
        <dbReference type="EMBL" id="EGJ70682.1"/>
    </source>
</evidence>
<dbReference type="PANTHER" id="PTHR42852:SF6">
    <property type="entry name" value="THIOL:DISULFIDE INTERCHANGE PROTEIN DSBE"/>
    <property type="match status" value="1"/>
</dbReference>
<dbReference type="InterPro" id="IPR013766">
    <property type="entry name" value="Thioredoxin_domain"/>
</dbReference>
<organism evidence="6 7">
    <name type="scientific">Bacteroides coprosuis DSM 18011</name>
    <dbReference type="NCBI Taxonomy" id="679937"/>
    <lineage>
        <taxon>Bacteria</taxon>
        <taxon>Pseudomonadati</taxon>
        <taxon>Bacteroidota</taxon>
        <taxon>Bacteroidia</taxon>
        <taxon>Bacteroidales</taxon>
        <taxon>Bacteroidaceae</taxon>
        <taxon>Bacteroides</taxon>
    </lineage>
</organism>
<dbReference type="eggNOG" id="COG0526">
    <property type="taxonomic scope" value="Bacteria"/>
</dbReference>
<dbReference type="InterPro" id="IPR036249">
    <property type="entry name" value="Thioredoxin-like_sf"/>
</dbReference>
<keyword evidence="4" id="KW-0676">Redox-active center</keyword>
<evidence type="ECO:0000313" key="7">
    <source>
        <dbReference type="Proteomes" id="UP000018439"/>
    </source>
</evidence>
<dbReference type="InterPro" id="IPR050553">
    <property type="entry name" value="Thioredoxin_ResA/DsbE_sf"/>
</dbReference>
<dbReference type="HOGENOM" id="CLU_042529_1_0_10"/>
<accession>F3ZR89</accession>
<evidence type="ECO:0000256" key="1">
    <source>
        <dbReference type="ARBA" id="ARBA00004196"/>
    </source>
</evidence>
<dbReference type="Proteomes" id="UP000018439">
    <property type="component" value="Chromosome"/>
</dbReference>
<dbReference type="InterPro" id="IPR025380">
    <property type="entry name" value="DUF4369"/>
</dbReference>
<evidence type="ECO:0000256" key="4">
    <source>
        <dbReference type="ARBA" id="ARBA00023284"/>
    </source>
</evidence>
<dbReference type="Pfam" id="PF13905">
    <property type="entry name" value="Thioredoxin_8"/>
    <property type="match status" value="1"/>
</dbReference>
<dbReference type="Pfam" id="PF14289">
    <property type="entry name" value="DUF4369"/>
    <property type="match status" value="1"/>
</dbReference>
<name>F3ZR89_9BACE</name>
<feature type="domain" description="Thioredoxin" evidence="5">
    <location>
        <begin position="199"/>
        <end position="339"/>
    </location>
</feature>
<dbReference type="GO" id="GO:0030313">
    <property type="term" value="C:cell envelope"/>
    <property type="evidence" value="ECO:0007669"/>
    <property type="project" value="UniProtKB-SubCell"/>
</dbReference>
<dbReference type="STRING" id="679937.Bcop_0464"/>
<gene>
    <name evidence="6" type="ORF">Bcop_0464</name>
</gene>
<evidence type="ECO:0000256" key="3">
    <source>
        <dbReference type="ARBA" id="ARBA00023157"/>
    </source>
</evidence>
<keyword evidence="3" id="KW-1015">Disulfide bond</keyword>
<sequence>MKNIYYILLIALVLLGTSCKKSDKIEGTTLIGNLNGKSDTLFIYGIDRFYDQLDTIFVEEGQFIHKMKVDTTIIARIYSPTYNEQFVFLKPNDQLNITIDDKDSTQLNISGNKMHEEYNAFRDKMITTPDSLQQELVEDYIKQHPFSITSIAILLENLAWKEQPDYDLIDKIINTMAGTLKDRQNIEEISNKLMRANRAQVSRSSLFFNLADTKGKRVDKKDYNNQTVLLYFWTSWDAKSRQLNKDLRDIQKKWKKNKKSFSIVGINLDIDSLARKEAVKTDSITWTTLLDPTGWDSQVADRYGVMTLPTTFLINKYGSIIGRDLPLDSLKNRIEKELK</sequence>
<dbReference type="GO" id="GO:0017004">
    <property type="term" value="P:cytochrome complex assembly"/>
    <property type="evidence" value="ECO:0007669"/>
    <property type="project" value="UniProtKB-KW"/>
</dbReference>
<proteinExistence type="predicted"/>
<dbReference type="PROSITE" id="PS51352">
    <property type="entry name" value="THIOREDOXIN_2"/>
    <property type="match status" value="1"/>
</dbReference>
<dbReference type="PROSITE" id="PS51257">
    <property type="entry name" value="PROKAR_LIPOPROTEIN"/>
    <property type="match status" value="1"/>
</dbReference>
<dbReference type="SUPFAM" id="SSF52833">
    <property type="entry name" value="Thioredoxin-like"/>
    <property type="match status" value="1"/>
</dbReference>
<dbReference type="CDD" id="cd02966">
    <property type="entry name" value="TlpA_like_family"/>
    <property type="match status" value="1"/>
</dbReference>
<dbReference type="Gene3D" id="3.40.30.10">
    <property type="entry name" value="Glutaredoxin"/>
    <property type="match status" value="1"/>
</dbReference>
<comment type="subcellular location">
    <subcellularLocation>
        <location evidence="1">Cell envelope</location>
    </subcellularLocation>
</comment>